<reference evidence="3" key="1">
    <citation type="submission" date="2016-11" db="UniProtKB">
        <authorList>
            <consortium name="WormBaseParasite"/>
        </authorList>
    </citation>
    <scope>IDENTIFICATION</scope>
</reference>
<evidence type="ECO:0000313" key="2">
    <source>
        <dbReference type="Proteomes" id="UP000095287"/>
    </source>
</evidence>
<keyword evidence="2" id="KW-1185">Reference proteome</keyword>
<accession>A0A1I8A9U4</accession>
<organism evidence="2 3">
    <name type="scientific">Steinernema glaseri</name>
    <dbReference type="NCBI Taxonomy" id="37863"/>
    <lineage>
        <taxon>Eukaryota</taxon>
        <taxon>Metazoa</taxon>
        <taxon>Ecdysozoa</taxon>
        <taxon>Nematoda</taxon>
        <taxon>Chromadorea</taxon>
        <taxon>Rhabditida</taxon>
        <taxon>Tylenchina</taxon>
        <taxon>Panagrolaimomorpha</taxon>
        <taxon>Strongyloidoidea</taxon>
        <taxon>Steinernematidae</taxon>
        <taxon>Steinernema</taxon>
    </lineage>
</organism>
<sequence length="80" mass="8794">MDLLHVRAGGAAGRNHWRGADAPLLYTRDDRQNHCPNSANEPVPPVDSYEDWGDLEAFNDLFSDADLAEWEAEEQAAAAA</sequence>
<dbReference type="Proteomes" id="UP000095287">
    <property type="component" value="Unplaced"/>
</dbReference>
<evidence type="ECO:0000256" key="1">
    <source>
        <dbReference type="SAM" id="MobiDB-lite"/>
    </source>
</evidence>
<evidence type="ECO:0000313" key="3">
    <source>
        <dbReference type="WBParaSite" id="L893_g356.t1"/>
    </source>
</evidence>
<proteinExistence type="predicted"/>
<feature type="region of interest" description="Disordered" evidence="1">
    <location>
        <begin position="28"/>
        <end position="49"/>
    </location>
</feature>
<dbReference type="WBParaSite" id="L893_g356.t1">
    <property type="protein sequence ID" value="L893_g356.t1"/>
    <property type="gene ID" value="L893_g356"/>
</dbReference>
<name>A0A1I8A9U4_9BILA</name>
<protein>
    <submittedName>
        <fullName evidence="3">DUF695 domain-containing protein</fullName>
    </submittedName>
</protein>
<dbReference type="AlphaFoldDB" id="A0A1I8A9U4"/>